<keyword evidence="3" id="KW-1185">Reference proteome</keyword>
<feature type="compositionally biased region" description="Low complexity" evidence="1">
    <location>
        <begin position="845"/>
        <end position="859"/>
    </location>
</feature>
<evidence type="ECO:0000313" key="2">
    <source>
        <dbReference type="EMBL" id="KAJ3487129.1"/>
    </source>
</evidence>
<feature type="region of interest" description="Disordered" evidence="1">
    <location>
        <begin position="458"/>
        <end position="603"/>
    </location>
</feature>
<feature type="region of interest" description="Disordered" evidence="1">
    <location>
        <begin position="314"/>
        <end position="442"/>
    </location>
</feature>
<dbReference type="EMBL" id="JANAWD010000101">
    <property type="protein sequence ID" value="KAJ3487129.1"/>
    <property type="molecule type" value="Genomic_DNA"/>
</dbReference>
<feature type="compositionally biased region" description="Gly residues" evidence="1">
    <location>
        <begin position="46"/>
        <end position="62"/>
    </location>
</feature>
<feature type="compositionally biased region" description="Pro residues" evidence="1">
    <location>
        <begin position="98"/>
        <end position="108"/>
    </location>
</feature>
<dbReference type="Proteomes" id="UP001212997">
    <property type="component" value="Unassembled WGS sequence"/>
</dbReference>
<organism evidence="2 3">
    <name type="scientific">Meripilus lineatus</name>
    <dbReference type="NCBI Taxonomy" id="2056292"/>
    <lineage>
        <taxon>Eukaryota</taxon>
        <taxon>Fungi</taxon>
        <taxon>Dikarya</taxon>
        <taxon>Basidiomycota</taxon>
        <taxon>Agaricomycotina</taxon>
        <taxon>Agaricomycetes</taxon>
        <taxon>Polyporales</taxon>
        <taxon>Meripilaceae</taxon>
        <taxon>Meripilus</taxon>
    </lineage>
</organism>
<name>A0AAD5V699_9APHY</name>
<feature type="compositionally biased region" description="Polar residues" evidence="1">
    <location>
        <begin position="180"/>
        <end position="189"/>
    </location>
</feature>
<evidence type="ECO:0000256" key="1">
    <source>
        <dbReference type="SAM" id="MobiDB-lite"/>
    </source>
</evidence>
<comment type="caution">
    <text evidence="2">The sequence shown here is derived from an EMBL/GenBank/DDBJ whole genome shotgun (WGS) entry which is preliminary data.</text>
</comment>
<feature type="compositionally biased region" description="Polar residues" evidence="1">
    <location>
        <begin position="759"/>
        <end position="778"/>
    </location>
</feature>
<accession>A0AAD5V699</accession>
<feature type="region of interest" description="Disordered" evidence="1">
    <location>
        <begin position="699"/>
        <end position="818"/>
    </location>
</feature>
<feature type="region of interest" description="Disordered" evidence="1">
    <location>
        <begin position="233"/>
        <end position="263"/>
    </location>
</feature>
<feature type="compositionally biased region" description="Low complexity" evidence="1">
    <location>
        <begin position="421"/>
        <end position="442"/>
    </location>
</feature>
<feature type="compositionally biased region" description="Basic and acidic residues" evidence="1">
    <location>
        <begin position="796"/>
        <end position="809"/>
    </location>
</feature>
<feature type="region of interest" description="Disordered" evidence="1">
    <location>
        <begin position="992"/>
        <end position="1011"/>
    </location>
</feature>
<feature type="compositionally biased region" description="Low complexity" evidence="1">
    <location>
        <begin position="507"/>
        <end position="529"/>
    </location>
</feature>
<feature type="compositionally biased region" description="Polar residues" evidence="1">
    <location>
        <begin position="785"/>
        <end position="794"/>
    </location>
</feature>
<sequence length="1223" mass="131343">MMISPNLVAALEYDERTRAMTEAWFSTGSSSGHIPISNASDTSLLGGVGSGGGGGGSSGGGLSPPPRGRKTSTTGKSTGKGRSDPISPTSVGGGLSPPNSPPHIPPLHSPTSPSLSKDIPVKPSAWNPYINPAPKLTITSPVTPAASYTVSAPNSPVVVSTPEHVQERRLGIGILRGHSKTFSGPSPQTVVGKMGDQDGTPRTVPRHRRYLSSLTKVDKILSRGMISIGTVTGKRTDGRRRSGDVQLVGEPESPLFEGGLRKQSQEGVREMEEVLNISPRSIPSSWRTDQMSPTFARPVYSGDGTDTVRSVLVDGESDGRARADDFPVASQRSHGRERSASGSLGYGYDNKAGSIESNSNRRSATTPLATAATSTAATARNQFAIRSEPGRPHSLAQDSTYYTRDKDNKSRSQSQLHTGFTSIDSLASSSSSTSPHSPRISISSTIYPSSSVLAHSIDIYSDDPPGRSSMSPDRESFIDLASPTFPSPHSSSPHDYSFESEHISLIRPTSTSTSTRSPSPSRRSPDSPSQFYVARTEPLKRPTSSSAKPPLPTTPKPNFKARASTQLSYQRTPPLIDGNYKNDSPKSRPSHAHNISEAVLPPTTNHLNAQERAERVRQNKKLTKLFGQNPGPNAFSQNGATGGFEGVAGAEGDANAVMSAGLLAPPNGLTSTLAAKRHLKHQRGAASMSVAQESTTASGTLSAVGAPSPGRAVWPPPEGTLFLTIGGRRHSSPLSPQEFGQFNDEMLPSHHDPGLSGGNPRNSSSDLVETGSMKSSRSGAGGTISVRSICTSPGRNKWERRARGGKEADPSSPTSFMDLSDEEVANDGASSIITLQTPKPTKRASFSSQAQQSLLELTSPIDNPEEDRKRKREKLAKLHRFLGSRVPLDLVLAQVEITPPGDSPVAPFPTSAIQTPFNNDPEVRAAFMRRRRSSSAAEFSASWSDEIDRLKEDLNDREKAINVRRAVKMEKMFGVAPPQTLYHTRPTIPPLNAVASGSTVPPPSPGRIPTPPLSPIIFATRNPNQSAYSKAKSKKNRPSTADSSEPLIPTYETDSFSIGHALSDVYLHYRHSLNSLNDIIDRDDKESLVDLHDYLHGNTSEPPLQPFALDSPGCIVSPISTTSTTTRSERRRSLPTRTSMTSLYSEFSVSTTPTENTFQTRRRRAAKLTQFFGVNYRELMGEIIDSIEKGLEEERGKGTLKPDEVQDLLQKLVKLKGKRNSFN</sequence>
<feature type="region of interest" description="Disordered" evidence="1">
    <location>
        <begin position="835"/>
        <end position="871"/>
    </location>
</feature>
<protein>
    <submittedName>
        <fullName evidence="2">Uncharacterized protein</fullName>
    </submittedName>
</protein>
<proteinExistence type="predicted"/>
<feature type="compositionally biased region" description="Basic and acidic residues" evidence="1">
    <location>
        <begin position="234"/>
        <end position="243"/>
    </location>
</feature>
<feature type="compositionally biased region" description="Low complexity" evidence="1">
    <location>
        <begin position="482"/>
        <end position="494"/>
    </location>
</feature>
<feature type="region of interest" description="Disordered" evidence="1">
    <location>
        <begin position="177"/>
        <end position="204"/>
    </location>
</feature>
<feature type="region of interest" description="Disordered" evidence="1">
    <location>
        <begin position="1024"/>
        <end position="1048"/>
    </location>
</feature>
<gene>
    <name evidence="2" type="ORF">NLI96_g3763</name>
</gene>
<dbReference type="AlphaFoldDB" id="A0AAD5V699"/>
<feature type="region of interest" description="Disordered" evidence="1">
    <location>
        <begin position="1118"/>
        <end position="1137"/>
    </location>
</feature>
<feature type="compositionally biased region" description="Polar residues" evidence="1">
    <location>
        <begin position="27"/>
        <end position="42"/>
    </location>
</feature>
<feature type="compositionally biased region" description="Pro residues" evidence="1">
    <location>
        <begin position="1000"/>
        <end position="1011"/>
    </location>
</feature>
<reference evidence="2" key="1">
    <citation type="submission" date="2022-07" db="EMBL/GenBank/DDBJ databases">
        <title>Genome Sequence of Physisporinus lineatus.</title>
        <authorList>
            <person name="Buettner E."/>
        </authorList>
    </citation>
    <scope>NUCLEOTIDE SEQUENCE</scope>
    <source>
        <strain evidence="2">VT162</strain>
    </source>
</reference>
<feature type="compositionally biased region" description="Low complexity" evidence="1">
    <location>
        <begin position="364"/>
        <end position="379"/>
    </location>
</feature>
<feature type="compositionally biased region" description="Polar residues" evidence="1">
    <location>
        <begin position="411"/>
        <end position="420"/>
    </location>
</feature>
<feature type="region of interest" description="Disordered" evidence="1">
    <location>
        <begin position="27"/>
        <end position="119"/>
    </location>
</feature>
<evidence type="ECO:0000313" key="3">
    <source>
        <dbReference type="Proteomes" id="UP001212997"/>
    </source>
</evidence>